<dbReference type="Pfam" id="PF02405">
    <property type="entry name" value="MlaE"/>
    <property type="match status" value="1"/>
</dbReference>
<feature type="transmembrane region" description="Helical" evidence="1">
    <location>
        <begin position="213"/>
        <end position="240"/>
    </location>
</feature>
<dbReference type="AlphaFoldDB" id="A0A554XPK3"/>
<comment type="caution">
    <text evidence="2">The sequence shown here is derived from an EMBL/GenBank/DDBJ whole genome shotgun (WGS) entry which is preliminary data.</text>
</comment>
<keyword evidence="1" id="KW-0472">Membrane</keyword>
<dbReference type="InterPro" id="IPR030802">
    <property type="entry name" value="Permease_MalE"/>
</dbReference>
<dbReference type="Proteomes" id="UP000316388">
    <property type="component" value="Unassembled WGS sequence"/>
</dbReference>
<feature type="transmembrane region" description="Helical" evidence="1">
    <location>
        <begin position="252"/>
        <end position="272"/>
    </location>
</feature>
<organism evidence="2 3">
    <name type="scientific">Tepidimonas fonticaldi</name>
    <dbReference type="NCBI Taxonomy" id="1101373"/>
    <lineage>
        <taxon>Bacteria</taxon>
        <taxon>Pseudomonadati</taxon>
        <taxon>Pseudomonadota</taxon>
        <taxon>Betaproteobacteria</taxon>
        <taxon>Burkholderiales</taxon>
        <taxon>Tepidimonas</taxon>
    </lineage>
</organism>
<gene>
    <name evidence="2" type="ORF">Tfont_00754</name>
</gene>
<accession>A0A554XPK3</accession>
<evidence type="ECO:0000313" key="2">
    <source>
        <dbReference type="EMBL" id="TSE37756.1"/>
    </source>
</evidence>
<evidence type="ECO:0000313" key="3">
    <source>
        <dbReference type="Proteomes" id="UP000316388"/>
    </source>
</evidence>
<dbReference type="RefSeq" id="WP_260682247.1">
    <property type="nucleotide sequence ID" value="NZ_VJOO01000004.1"/>
</dbReference>
<protein>
    <submittedName>
        <fullName evidence="2">ABC transport permease subunit</fullName>
    </submittedName>
</protein>
<keyword evidence="1" id="KW-0812">Transmembrane</keyword>
<proteinExistence type="predicted"/>
<sequence>MAAPPPPPPDRPRTERGVGHVWPRVWGQVWGDAWGHWGALLRLTGRVLAWACMRSSYRGARWRALAEQLVAAAVPAVWWYAVLSALFGQVLIRIVVVTAIGYGLTQYAVEMVVRVLVLELIPLTAALFVLLRVTLGHGLALQRLRDEGAFDDVRRAGGDPMRELALPRVLAGVFATLLLVALSCVLALVLAYLNLYGFTPWALGSYTRAVGQIFDPAVTLIFALKTVGCALAVSLVPMAAAFEPVPQGELRALVRTAAVLLLVELASLIGNYY</sequence>
<reference evidence="2 3" key="1">
    <citation type="submission" date="2019-07" db="EMBL/GenBank/DDBJ databases">
        <title>Tepidimonas fonticaldi AT-A2 draft genome.</title>
        <authorList>
            <person name="Da Costa M.S."/>
            <person name="Froufe H.J.C."/>
            <person name="Egas C."/>
            <person name="Albuquerque L."/>
        </authorList>
    </citation>
    <scope>NUCLEOTIDE SEQUENCE [LARGE SCALE GENOMIC DNA]</scope>
    <source>
        <strain evidence="2 3">AT-A2</strain>
    </source>
</reference>
<dbReference type="GO" id="GO:0043190">
    <property type="term" value="C:ATP-binding cassette (ABC) transporter complex"/>
    <property type="evidence" value="ECO:0007669"/>
    <property type="project" value="InterPro"/>
</dbReference>
<feature type="transmembrane region" description="Helical" evidence="1">
    <location>
        <begin position="169"/>
        <end position="193"/>
    </location>
</feature>
<evidence type="ECO:0000256" key="1">
    <source>
        <dbReference type="SAM" id="Phobius"/>
    </source>
</evidence>
<dbReference type="EMBL" id="VJOO01000004">
    <property type="protein sequence ID" value="TSE37756.1"/>
    <property type="molecule type" value="Genomic_DNA"/>
</dbReference>
<keyword evidence="1" id="KW-1133">Transmembrane helix</keyword>
<feature type="transmembrane region" description="Helical" evidence="1">
    <location>
        <begin position="115"/>
        <end position="135"/>
    </location>
</feature>
<name>A0A554XPK3_9BURK</name>